<gene>
    <name evidence="1" type="ORF">Uis1B_1205</name>
</gene>
<protein>
    <submittedName>
        <fullName evidence="1">Uncharacterized protein</fullName>
    </submittedName>
</protein>
<evidence type="ECO:0000313" key="1">
    <source>
        <dbReference type="EMBL" id="PLS30916.1"/>
    </source>
</evidence>
<organism evidence="1 2">
    <name type="scientific">Bifidobacterium margollesii</name>
    <dbReference type="NCBI Taxonomy" id="2020964"/>
    <lineage>
        <taxon>Bacteria</taxon>
        <taxon>Bacillati</taxon>
        <taxon>Actinomycetota</taxon>
        <taxon>Actinomycetes</taxon>
        <taxon>Bifidobacteriales</taxon>
        <taxon>Bifidobacteriaceae</taxon>
        <taxon>Bifidobacterium</taxon>
    </lineage>
</organism>
<reference evidence="1 2" key="1">
    <citation type="submission" date="2017-07" db="EMBL/GenBank/DDBJ databases">
        <title>Bifidobacterium novel species.</title>
        <authorList>
            <person name="Lugli G.A."/>
            <person name="Milani C."/>
            <person name="Duranti S."/>
            <person name="Mangifesta M."/>
        </authorList>
    </citation>
    <scope>NUCLEOTIDE SEQUENCE [LARGE SCALE GENOMIC DNA]</scope>
    <source>
        <strain evidence="2">Uis1B</strain>
    </source>
</reference>
<dbReference type="Proteomes" id="UP000235050">
    <property type="component" value="Unassembled WGS sequence"/>
</dbReference>
<sequence length="251" mass="28727">MVGRILDDMATDLGLVQIRDESDEKFAARTVYSALRFWMQAFCLDDGYGGIYGIDRRTVERKSTAWLETLSSPYPTIRQWFGNNDRHIVRRILSLMVTSRNLMVTDEGMYRCVIAHTERITEDCEMLSGLVDPTESERITADNRRQLPFSGLTAAVSRQIPDASPRLWVGNNADADDDIPQAQIKSLDNHHCLLIIDTVPPANLASARLINMLSWPRYSVDDALHRVFRHEYRNIILNALQHDIVTIYDDM</sequence>
<dbReference type="EMBL" id="NMWU01000021">
    <property type="protein sequence ID" value="PLS30916.1"/>
    <property type="molecule type" value="Genomic_DNA"/>
</dbReference>
<name>A0A2N5J9M9_9BIFI</name>
<keyword evidence="2" id="KW-1185">Reference proteome</keyword>
<comment type="caution">
    <text evidence="1">The sequence shown here is derived from an EMBL/GenBank/DDBJ whole genome shotgun (WGS) entry which is preliminary data.</text>
</comment>
<proteinExistence type="predicted"/>
<dbReference type="AlphaFoldDB" id="A0A2N5J9M9"/>
<evidence type="ECO:0000313" key="2">
    <source>
        <dbReference type="Proteomes" id="UP000235050"/>
    </source>
</evidence>
<accession>A0A2N5J9M9</accession>